<sequence length="121" mass="13327">MFIVRRSGASRAASFVIVPSSSRAQAPSTSVSLKLSESPVTFHCLQLAFILKIWSQSSTRPYHRQSAVRPDSLSDYTTLMMPTKQLHHQLRGADPLLDASRLAQELQVVQLGPSNSDLAHI</sequence>
<dbReference type="Proteomes" id="UP000193144">
    <property type="component" value="Unassembled WGS sequence"/>
</dbReference>
<protein>
    <submittedName>
        <fullName evidence="1">Uncharacterized protein</fullName>
    </submittedName>
</protein>
<organism evidence="1 2">
    <name type="scientific">Clohesyomyces aquaticus</name>
    <dbReference type="NCBI Taxonomy" id="1231657"/>
    <lineage>
        <taxon>Eukaryota</taxon>
        <taxon>Fungi</taxon>
        <taxon>Dikarya</taxon>
        <taxon>Ascomycota</taxon>
        <taxon>Pezizomycotina</taxon>
        <taxon>Dothideomycetes</taxon>
        <taxon>Pleosporomycetidae</taxon>
        <taxon>Pleosporales</taxon>
        <taxon>Lindgomycetaceae</taxon>
        <taxon>Clohesyomyces</taxon>
    </lineage>
</organism>
<evidence type="ECO:0000313" key="2">
    <source>
        <dbReference type="Proteomes" id="UP000193144"/>
    </source>
</evidence>
<comment type="caution">
    <text evidence="1">The sequence shown here is derived from an EMBL/GenBank/DDBJ whole genome shotgun (WGS) entry which is preliminary data.</text>
</comment>
<keyword evidence="2" id="KW-1185">Reference proteome</keyword>
<proteinExistence type="predicted"/>
<evidence type="ECO:0000313" key="1">
    <source>
        <dbReference type="EMBL" id="ORX98521.1"/>
    </source>
</evidence>
<reference evidence="1 2" key="1">
    <citation type="submission" date="2016-07" db="EMBL/GenBank/DDBJ databases">
        <title>Pervasive Adenine N6-methylation of Active Genes in Fungi.</title>
        <authorList>
            <consortium name="DOE Joint Genome Institute"/>
            <person name="Mondo S.J."/>
            <person name="Dannebaum R.O."/>
            <person name="Kuo R.C."/>
            <person name="Labutti K."/>
            <person name="Haridas S."/>
            <person name="Kuo A."/>
            <person name="Salamov A."/>
            <person name="Ahrendt S.R."/>
            <person name="Lipzen A."/>
            <person name="Sullivan W."/>
            <person name="Andreopoulos W.B."/>
            <person name="Clum A."/>
            <person name="Lindquist E."/>
            <person name="Daum C."/>
            <person name="Ramamoorthy G.K."/>
            <person name="Gryganskyi A."/>
            <person name="Culley D."/>
            <person name="Magnuson J.K."/>
            <person name="James T.Y."/>
            <person name="O'Malley M.A."/>
            <person name="Stajich J.E."/>
            <person name="Spatafora J.W."/>
            <person name="Visel A."/>
            <person name="Grigoriev I.V."/>
        </authorList>
    </citation>
    <scope>NUCLEOTIDE SEQUENCE [LARGE SCALE GENOMIC DNA]</scope>
    <source>
        <strain evidence="1 2">CBS 115471</strain>
    </source>
</reference>
<gene>
    <name evidence="1" type="ORF">BCR34DRAFT_606894</name>
</gene>
<name>A0A1Y1YKI1_9PLEO</name>
<accession>A0A1Y1YKI1</accession>
<dbReference type="AlphaFoldDB" id="A0A1Y1YKI1"/>
<dbReference type="EMBL" id="MCFA01000213">
    <property type="protein sequence ID" value="ORX98521.1"/>
    <property type="molecule type" value="Genomic_DNA"/>
</dbReference>